<dbReference type="KEGG" id="bor:COCMIDRAFT_109140"/>
<dbReference type="Proteomes" id="UP000054032">
    <property type="component" value="Unassembled WGS sequence"/>
</dbReference>
<evidence type="ECO:0008006" key="4">
    <source>
        <dbReference type="Google" id="ProtNLM"/>
    </source>
</evidence>
<protein>
    <recommendedName>
        <fullName evidence="4">Clr5 domain-containing protein</fullName>
    </recommendedName>
</protein>
<dbReference type="RefSeq" id="XP_007693165.1">
    <property type="nucleotide sequence ID" value="XM_007694975.1"/>
</dbReference>
<dbReference type="AlphaFoldDB" id="W6YXN8"/>
<dbReference type="OrthoDB" id="2922289at2759"/>
<proteinExistence type="predicted"/>
<dbReference type="HOGENOM" id="CLU_019062_0_0_1"/>
<keyword evidence="3" id="KW-1185">Reference proteome</keyword>
<reference evidence="2 3" key="1">
    <citation type="journal article" date="2013" name="PLoS Genet.">
        <title>Comparative genome structure, secondary metabolite, and effector coding capacity across Cochliobolus pathogens.</title>
        <authorList>
            <person name="Condon B.J."/>
            <person name="Leng Y."/>
            <person name="Wu D."/>
            <person name="Bushley K.E."/>
            <person name="Ohm R.A."/>
            <person name="Otillar R."/>
            <person name="Martin J."/>
            <person name="Schackwitz W."/>
            <person name="Grimwood J."/>
            <person name="MohdZainudin N."/>
            <person name="Xue C."/>
            <person name="Wang R."/>
            <person name="Manning V.A."/>
            <person name="Dhillon B."/>
            <person name="Tu Z.J."/>
            <person name="Steffenson B.J."/>
            <person name="Salamov A."/>
            <person name="Sun H."/>
            <person name="Lowry S."/>
            <person name="LaButti K."/>
            <person name="Han J."/>
            <person name="Copeland A."/>
            <person name="Lindquist E."/>
            <person name="Barry K."/>
            <person name="Schmutz J."/>
            <person name="Baker S.E."/>
            <person name="Ciuffetti L.M."/>
            <person name="Grigoriev I.V."/>
            <person name="Zhong S."/>
            <person name="Turgeon B.G."/>
        </authorList>
    </citation>
    <scope>NUCLEOTIDE SEQUENCE [LARGE SCALE GENOMIC DNA]</scope>
    <source>
        <strain evidence="2 3">ATCC 44560</strain>
    </source>
</reference>
<accession>W6YXN8</accession>
<name>W6YXN8_COCMI</name>
<dbReference type="eggNOG" id="ENOG502QUCG">
    <property type="taxonomic scope" value="Eukaryota"/>
</dbReference>
<evidence type="ECO:0000313" key="3">
    <source>
        <dbReference type="Proteomes" id="UP000054032"/>
    </source>
</evidence>
<sequence>MLKFSRLDEAVLSQLLSQLCEDKTISEHLITTVASHTSSLSEKISNDYRDLNRILVRHEGVIRQRWLGKTVAERRDLLIQAWPNMPEKHRPDCTETNVWPDYAKLSDDLKKSRGTHNKRGLPSAHKIWPFINLEDLTKPISLLVYLNARGRNVPFTFTLLEDTFSPLAAMSLSQCDPGTPQYALRVSNEASPTLRVGIHLVDNTQGPLIRTESEIHVCPRNGLYKLYIQQKITAFLVACTKLILHDMDQDTLYCSAIQEEPPSSELELPSDLGSTSFADIYVVAPYRNRGCIDFLKLREYFEELYINAKDHISALREDPSYFADQFKDACEHSSGMIPDRSGKIDSQVEKKSFLIWTAARMITDGYIMLFLWRELYQLVDRLSKTPSQSQSGYFASLMGELSCGLDQVTERVYDMLRYATTSPQVREFYVREGNAITMQPHKVKSLDKVQLLASLDSIHMREGSNGVEGVALYLLLDGVTTIMREKSPTRDLVSPRVSELLSQMSVLRECAMQMWVWRGTPQGFSFHQCHAHSHDQLKDFYDWLNQLDHDNLPVHLVNPYTKKLNYPSNKAYNRSNVKTMRTAEKNLDKFWDHIDNEYQKKTGVGQHEAVYQCLAEHGAMQRTPPWEDTTKVKSIKPEPVETAYQPFSGSSHDKDLQITGAFDRLAIGEKTKTKTKGTPDAAMANLPPVPPVPAVEEETPRKVFTLDHRELGTMRTLFHVDHTNHSVPKVVKWNEFKRAMVQVGFAVEKLNGSIWQFTPGDTLQARRPILFHEPHPVSDIPYLMARRFGRRLARVYGWDADSFQEA</sequence>
<organism evidence="2 3">
    <name type="scientific">Bipolaris oryzae ATCC 44560</name>
    <dbReference type="NCBI Taxonomy" id="930090"/>
    <lineage>
        <taxon>Eukaryota</taxon>
        <taxon>Fungi</taxon>
        <taxon>Dikarya</taxon>
        <taxon>Ascomycota</taxon>
        <taxon>Pezizomycotina</taxon>
        <taxon>Dothideomycetes</taxon>
        <taxon>Pleosporomycetidae</taxon>
        <taxon>Pleosporales</taxon>
        <taxon>Pleosporineae</taxon>
        <taxon>Pleosporaceae</taxon>
        <taxon>Bipolaris</taxon>
    </lineage>
</organism>
<dbReference type="EMBL" id="KI964176">
    <property type="protein sequence ID" value="EUC40314.1"/>
    <property type="molecule type" value="Genomic_DNA"/>
</dbReference>
<evidence type="ECO:0000313" key="2">
    <source>
        <dbReference type="EMBL" id="EUC40314.1"/>
    </source>
</evidence>
<dbReference type="PANTHER" id="PTHR40788:SF2">
    <property type="entry name" value="CLR5 DOMAIN-CONTAINING PROTEIN"/>
    <property type="match status" value="1"/>
</dbReference>
<dbReference type="PANTHER" id="PTHR40788">
    <property type="entry name" value="CLR5 DOMAIN-CONTAINING PROTEIN-RELATED"/>
    <property type="match status" value="1"/>
</dbReference>
<feature type="region of interest" description="Disordered" evidence="1">
    <location>
        <begin position="674"/>
        <end position="694"/>
    </location>
</feature>
<dbReference type="STRING" id="930090.W6YXN8"/>
<dbReference type="GeneID" id="19119376"/>
<evidence type="ECO:0000256" key="1">
    <source>
        <dbReference type="SAM" id="MobiDB-lite"/>
    </source>
</evidence>
<gene>
    <name evidence="2" type="ORF">COCMIDRAFT_109140</name>
</gene>